<evidence type="ECO:0000313" key="3">
    <source>
        <dbReference type="Proteomes" id="UP000265520"/>
    </source>
</evidence>
<feature type="signal peptide" evidence="1">
    <location>
        <begin position="1"/>
        <end position="17"/>
    </location>
</feature>
<keyword evidence="1" id="KW-0732">Signal</keyword>
<comment type="caution">
    <text evidence="2">The sequence shown here is derived from an EMBL/GenBank/DDBJ whole genome shotgun (WGS) entry which is preliminary data.</text>
</comment>
<name>A0A392U831_9FABA</name>
<evidence type="ECO:0000256" key="1">
    <source>
        <dbReference type="SAM" id="SignalP"/>
    </source>
</evidence>
<accession>A0A392U831</accession>
<proteinExistence type="predicted"/>
<evidence type="ECO:0000313" key="2">
    <source>
        <dbReference type="EMBL" id="MCI69633.1"/>
    </source>
</evidence>
<protein>
    <submittedName>
        <fullName evidence="2">Uncharacterized protein</fullName>
    </submittedName>
</protein>
<reference evidence="2 3" key="1">
    <citation type="journal article" date="2018" name="Front. Plant Sci.">
        <title>Red Clover (Trifolium pratense) and Zigzag Clover (T. medium) - A Picture of Genomic Similarities and Differences.</title>
        <authorList>
            <person name="Dluhosova J."/>
            <person name="Istvanek J."/>
            <person name="Nedelnik J."/>
            <person name="Repkova J."/>
        </authorList>
    </citation>
    <scope>NUCLEOTIDE SEQUENCE [LARGE SCALE GENOMIC DNA]</scope>
    <source>
        <strain evidence="3">cv. 10/8</strain>
        <tissue evidence="2">Leaf</tissue>
    </source>
</reference>
<sequence>SICLWWSSGFEPALVVSITSLGGESACCGDDGCFAT</sequence>
<dbReference type="Proteomes" id="UP000265520">
    <property type="component" value="Unassembled WGS sequence"/>
</dbReference>
<feature type="non-terminal residue" evidence="2">
    <location>
        <position position="1"/>
    </location>
</feature>
<organism evidence="2 3">
    <name type="scientific">Trifolium medium</name>
    <dbReference type="NCBI Taxonomy" id="97028"/>
    <lineage>
        <taxon>Eukaryota</taxon>
        <taxon>Viridiplantae</taxon>
        <taxon>Streptophyta</taxon>
        <taxon>Embryophyta</taxon>
        <taxon>Tracheophyta</taxon>
        <taxon>Spermatophyta</taxon>
        <taxon>Magnoliopsida</taxon>
        <taxon>eudicotyledons</taxon>
        <taxon>Gunneridae</taxon>
        <taxon>Pentapetalae</taxon>
        <taxon>rosids</taxon>
        <taxon>fabids</taxon>
        <taxon>Fabales</taxon>
        <taxon>Fabaceae</taxon>
        <taxon>Papilionoideae</taxon>
        <taxon>50 kb inversion clade</taxon>
        <taxon>NPAAA clade</taxon>
        <taxon>Hologalegina</taxon>
        <taxon>IRL clade</taxon>
        <taxon>Trifolieae</taxon>
        <taxon>Trifolium</taxon>
    </lineage>
</organism>
<dbReference type="EMBL" id="LXQA010760145">
    <property type="protein sequence ID" value="MCI69633.1"/>
    <property type="molecule type" value="Genomic_DNA"/>
</dbReference>
<dbReference type="AlphaFoldDB" id="A0A392U831"/>
<feature type="chain" id="PRO_5017230437" evidence="1">
    <location>
        <begin position="18"/>
        <end position="36"/>
    </location>
</feature>
<keyword evidence="3" id="KW-1185">Reference proteome</keyword>